<feature type="transmembrane region" description="Helical" evidence="8">
    <location>
        <begin position="203"/>
        <end position="221"/>
    </location>
</feature>
<keyword evidence="2" id="KW-0813">Transport</keyword>
<evidence type="ECO:0000256" key="2">
    <source>
        <dbReference type="ARBA" id="ARBA00022448"/>
    </source>
</evidence>
<feature type="transmembrane region" description="Helical" evidence="8">
    <location>
        <begin position="12"/>
        <end position="33"/>
    </location>
</feature>
<feature type="transmembrane region" description="Helical" evidence="8">
    <location>
        <begin position="106"/>
        <end position="129"/>
    </location>
</feature>
<dbReference type="PROSITE" id="PS50850">
    <property type="entry name" value="MFS"/>
    <property type="match status" value="1"/>
</dbReference>
<keyword evidence="6 8" id="KW-0472">Membrane</keyword>
<dbReference type="PANTHER" id="PTHR42718">
    <property type="entry name" value="MAJOR FACILITATOR SUPERFAMILY MULTIDRUG TRANSPORTER MFSC"/>
    <property type="match status" value="1"/>
</dbReference>
<dbReference type="CDD" id="cd17321">
    <property type="entry name" value="MFS_MMR_MDR_like"/>
    <property type="match status" value="1"/>
</dbReference>
<keyword evidence="11" id="KW-1185">Reference proteome</keyword>
<gene>
    <name evidence="10" type="ORF">GCM10010411_77380</name>
</gene>
<evidence type="ECO:0000313" key="10">
    <source>
        <dbReference type="EMBL" id="GAA2628589.1"/>
    </source>
</evidence>
<feature type="transmembrane region" description="Helical" evidence="8">
    <location>
        <begin position="172"/>
        <end position="191"/>
    </location>
</feature>
<dbReference type="Pfam" id="PF07690">
    <property type="entry name" value="MFS_1"/>
    <property type="match status" value="1"/>
</dbReference>
<dbReference type="InterPro" id="IPR020846">
    <property type="entry name" value="MFS_dom"/>
</dbReference>
<dbReference type="PANTHER" id="PTHR42718:SF46">
    <property type="entry name" value="BLR6921 PROTEIN"/>
    <property type="match status" value="1"/>
</dbReference>
<feature type="transmembrane region" description="Helical" evidence="8">
    <location>
        <begin position="450"/>
        <end position="469"/>
    </location>
</feature>
<dbReference type="EMBL" id="BAAATD010000014">
    <property type="protein sequence ID" value="GAA2628589.1"/>
    <property type="molecule type" value="Genomic_DNA"/>
</dbReference>
<evidence type="ECO:0000313" key="11">
    <source>
        <dbReference type="Proteomes" id="UP001501509"/>
    </source>
</evidence>
<feature type="region of interest" description="Disordered" evidence="7">
    <location>
        <begin position="474"/>
        <end position="497"/>
    </location>
</feature>
<name>A0ABP6CXX5_9ACTN</name>
<evidence type="ECO:0000256" key="8">
    <source>
        <dbReference type="SAM" id="Phobius"/>
    </source>
</evidence>
<accession>A0ABP6CXX5</accession>
<protein>
    <submittedName>
        <fullName evidence="10">MFS transporter</fullName>
    </submittedName>
</protein>
<feature type="domain" description="Major facilitator superfamily (MFS) profile" evidence="9">
    <location>
        <begin position="15"/>
        <end position="473"/>
    </location>
</feature>
<comment type="subcellular location">
    <subcellularLocation>
        <location evidence="1">Cell membrane</location>
        <topology evidence="1">Multi-pass membrane protein</topology>
    </subcellularLocation>
</comment>
<keyword evidence="3" id="KW-1003">Cell membrane</keyword>
<feature type="transmembrane region" description="Helical" evidence="8">
    <location>
        <begin position="308"/>
        <end position="328"/>
    </location>
</feature>
<feature type="transmembrane region" description="Helical" evidence="8">
    <location>
        <begin position="360"/>
        <end position="383"/>
    </location>
</feature>
<dbReference type="RefSeq" id="WP_344547472.1">
    <property type="nucleotide sequence ID" value="NZ_BAAATD010000014.1"/>
</dbReference>
<evidence type="ECO:0000259" key="9">
    <source>
        <dbReference type="PROSITE" id="PS50850"/>
    </source>
</evidence>
<organism evidence="10 11">
    <name type="scientific">Actinomadura fulvescens</name>
    <dbReference type="NCBI Taxonomy" id="46160"/>
    <lineage>
        <taxon>Bacteria</taxon>
        <taxon>Bacillati</taxon>
        <taxon>Actinomycetota</taxon>
        <taxon>Actinomycetes</taxon>
        <taxon>Streptosporangiales</taxon>
        <taxon>Thermomonosporaceae</taxon>
        <taxon>Actinomadura</taxon>
    </lineage>
</organism>
<evidence type="ECO:0000256" key="7">
    <source>
        <dbReference type="SAM" id="MobiDB-lite"/>
    </source>
</evidence>
<evidence type="ECO:0000256" key="5">
    <source>
        <dbReference type="ARBA" id="ARBA00022989"/>
    </source>
</evidence>
<dbReference type="InterPro" id="IPR036259">
    <property type="entry name" value="MFS_trans_sf"/>
</dbReference>
<evidence type="ECO:0000256" key="6">
    <source>
        <dbReference type="ARBA" id="ARBA00023136"/>
    </source>
</evidence>
<evidence type="ECO:0000256" key="4">
    <source>
        <dbReference type="ARBA" id="ARBA00022692"/>
    </source>
</evidence>
<feature type="transmembrane region" description="Helical" evidence="8">
    <location>
        <begin position="271"/>
        <end position="296"/>
    </location>
</feature>
<reference evidence="11" key="1">
    <citation type="journal article" date="2019" name="Int. J. Syst. Evol. Microbiol.">
        <title>The Global Catalogue of Microorganisms (GCM) 10K type strain sequencing project: providing services to taxonomists for standard genome sequencing and annotation.</title>
        <authorList>
            <consortium name="The Broad Institute Genomics Platform"/>
            <consortium name="The Broad Institute Genome Sequencing Center for Infectious Disease"/>
            <person name="Wu L."/>
            <person name="Ma J."/>
        </authorList>
    </citation>
    <scope>NUCLEOTIDE SEQUENCE [LARGE SCALE GENOMIC DNA]</scope>
    <source>
        <strain evidence="11">JCM 6833</strain>
    </source>
</reference>
<dbReference type="Proteomes" id="UP001501509">
    <property type="component" value="Unassembled WGS sequence"/>
</dbReference>
<dbReference type="InterPro" id="IPR011701">
    <property type="entry name" value="MFS"/>
</dbReference>
<feature type="transmembrane region" description="Helical" evidence="8">
    <location>
        <begin position="227"/>
        <end position="250"/>
    </location>
</feature>
<feature type="transmembrane region" description="Helical" evidence="8">
    <location>
        <begin position="53"/>
        <end position="70"/>
    </location>
</feature>
<keyword evidence="4 8" id="KW-0812">Transmembrane</keyword>
<comment type="caution">
    <text evidence="10">The sequence shown here is derived from an EMBL/GenBank/DDBJ whole genome shotgun (WGS) entry which is preliminary data.</text>
</comment>
<evidence type="ECO:0000256" key="3">
    <source>
        <dbReference type="ARBA" id="ARBA00022475"/>
    </source>
</evidence>
<dbReference type="Gene3D" id="1.20.1720.10">
    <property type="entry name" value="Multidrug resistance protein D"/>
    <property type="match status" value="1"/>
</dbReference>
<keyword evidence="5 8" id="KW-1133">Transmembrane helix</keyword>
<dbReference type="Gene3D" id="1.20.1250.20">
    <property type="entry name" value="MFS general substrate transporter like domains"/>
    <property type="match status" value="1"/>
</dbReference>
<dbReference type="NCBIfam" id="TIGR00711">
    <property type="entry name" value="efflux_EmrB"/>
    <property type="match status" value="1"/>
</dbReference>
<feature type="transmembrane region" description="Helical" evidence="8">
    <location>
        <begin position="141"/>
        <end position="166"/>
    </location>
</feature>
<dbReference type="SUPFAM" id="SSF103473">
    <property type="entry name" value="MFS general substrate transporter"/>
    <property type="match status" value="1"/>
</dbReference>
<proteinExistence type="predicted"/>
<dbReference type="InterPro" id="IPR004638">
    <property type="entry name" value="EmrB-like"/>
</dbReference>
<dbReference type="PRINTS" id="PR01036">
    <property type="entry name" value="TCRTETB"/>
</dbReference>
<sequence length="497" mass="51189">MATTKAQATPRRWGALFFIGLAQLMIVLDATVVNIALPSVQRDLGISDGDRQWIITSYMLAFGSLLLLGGRIADYTGRKRTFLIALLGFAGASALGGAAGNFELLLIARALQGVFGALLGPSALSLLTVTFPEPKERAKAFGIWGAISAAGGAVGLLAGGALTQYLDWRWCLYINIPIALLSAIGGQAMLTESRREGKSRFDIPGVLLVTSGLVAIVYATSRAESDGWGSANVIGLLAAGAALLAAFGFVESRVAEPLLPPRVVASRTRGGAYLAVGLAVIGMFGAFLFMTFYLQIVKGFSPVKTGVGFLPMVTSVLLSAGGLTTRLLPKVAPRALIVPGMLISCVGMLWMLRVEADTSYAGGVLVAQLLIGFGAGLILPVALNYSTHGVDDGDSGVASASINTAQQIGGSLGTALLNTIAASATADYLASHGPSPATARQAVVEGFATASAWGAAIILVGAVIVAILMNTPRPDQDAEETDSAEDGKRAEPSFAHP</sequence>
<feature type="transmembrane region" description="Helical" evidence="8">
    <location>
        <begin position="82"/>
        <end position="100"/>
    </location>
</feature>
<evidence type="ECO:0000256" key="1">
    <source>
        <dbReference type="ARBA" id="ARBA00004651"/>
    </source>
</evidence>
<feature type="transmembrane region" description="Helical" evidence="8">
    <location>
        <begin position="335"/>
        <end position="354"/>
    </location>
</feature>